<comment type="similarity">
    <text evidence="1">Belongs to the peptidase C1 family.</text>
</comment>
<sequence length="442" mass="48398">LFNGPSAQIARGFVTSCTYESPRDGCQGGWPSDVFRFLDQSGSPTGGDAGCSPYFGHGDGTDHFAQNSPAPPCPTECSNTGFSKTLHEDRFNLGLSNYYDLALLNHPRPALAYQLIREAILAGGPVPAAMMADGPFMAYSSGVYTHSCDMDPNHAVTAIGWEPDSWICLNLGRVQNSWGPHWGEGGSFRVGLCVLTHVSIPTMSMAGTSAAYGFPLAGSTETPAPGLNPAARYPSVDAAIDALYAVTVNRGCKCSDTCATKSWDPDPVPWCFVQDSVWKKPWKLVKGPCTVDAAGCIMSRDYGGSSEYRNFEECEFDVEDKASMEVLDFNVEGWNYDYLEVNGEKYSGESTPHGKVPEGKIEWSSDYSVTHFGWKICPKPVPSPPDAEKYTTKDCLCKHGWRYRRIDIEGYCGNPDNDANGDWCKVEDRRCQGTWWGYCKKP</sequence>
<dbReference type="GO" id="GO:0008234">
    <property type="term" value="F:cysteine-type peptidase activity"/>
    <property type="evidence" value="ECO:0007669"/>
    <property type="project" value="InterPro"/>
</dbReference>
<evidence type="ECO:0000259" key="3">
    <source>
        <dbReference type="PROSITE" id="PS50070"/>
    </source>
</evidence>
<dbReference type="SMART" id="SM00645">
    <property type="entry name" value="Pept_C1"/>
    <property type="match status" value="1"/>
</dbReference>
<dbReference type="EMBL" id="CAJNJA010014143">
    <property type="protein sequence ID" value="CAE7336741.1"/>
    <property type="molecule type" value="Genomic_DNA"/>
</dbReference>
<dbReference type="Proteomes" id="UP000601435">
    <property type="component" value="Unassembled WGS sequence"/>
</dbReference>
<comment type="caution">
    <text evidence="4">The sequence shown here is derived from an EMBL/GenBank/DDBJ whole genome shotgun (WGS) entry which is preliminary data.</text>
</comment>
<dbReference type="InterPro" id="IPR013128">
    <property type="entry name" value="Peptidase_C1A"/>
</dbReference>
<dbReference type="OrthoDB" id="422007at2759"/>
<feature type="non-terminal residue" evidence="4">
    <location>
        <position position="442"/>
    </location>
</feature>
<proteinExistence type="inferred from homology"/>
<dbReference type="InterPro" id="IPR000001">
    <property type="entry name" value="Kringle"/>
</dbReference>
<reference evidence="4" key="1">
    <citation type="submission" date="2021-02" db="EMBL/GenBank/DDBJ databases">
        <authorList>
            <person name="Dougan E. K."/>
            <person name="Rhodes N."/>
            <person name="Thang M."/>
            <person name="Chan C."/>
        </authorList>
    </citation>
    <scope>NUCLEOTIDE SEQUENCE</scope>
</reference>
<dbReference type="AlphaFoldDB" id="A0A812PJS6"/>
<dbReference type="Gene3D" id="3.90.70.10">
    <property type="entry name" value="Cysteine proteinases"/>
    <property type="match status" value="1"/>
</dbReference>
<evidence type="ECO:0000256" key="1">
    <source>
        <dbReference type="ARBA" id="ARBA00008455"/>
    </source>
</evidence>
<feature type="domain" description="Kringle" evidence="3">
    <location>
        <begin position="363"/>
        <end position="442"/>
    </location>
</feature>
<name>A0A812PJS6_9DINO</name>
<dbReference type="InterPro" id="IPR038765">
    <property type="entry name" value="Papain-like_cys_pep_sf"/>
</dbReference>
<dbReference type="SUPFAM" id="SSF54001">
    <property type="entry name" value="Cysteine proteinases"/>
    <property type="match status" value="1"/>
</dbReference>
<dbReference type="PANTHER" id="PTHR12411">
    <property type="entry name" value="CYSTEINE PROTEASE FAMILY C1-RELATED"/>
    <property type="match status" value="1"/>
</dbReference>
<dbReference type="InterPro" id="IPR000668">
    <property type="entry name" value="Peptidase_C1A_C"/>
</dbReference>
<dbReference type="PROSITE" id="PS50070">
    <property type="entry name" value="KRINGLE_2"/>
    <property type="match status" value="1"/>
</dbReference>
<protein>
    <submittedName>
        <fullName evidence="4">Cpr-1 protein</fullName>
    </submittedName>
</protein>
<dbReference type="Pfam" id="PF00112">
    <property type="entry name" value="Peptidase_C1"/>
    <property type="match status" value="1"/>
</dbReference>
<keyword evidence="5" id="KW-1185">Reference proteome</keyword>
<accession>A0A812PJS6</accession>
<gene>
    <name evidence="4" type="primary">cpr-1</name>
    <name evidence="4" type="ORF">SNEC2469_LOCUS8616</name>
</gene>
<keyword evidence="2" id="KW-0865">Zymogen</keyword>
<organism evidence="4 5">
    <name type="scientific">Symbiodinium necroappetens</name>
    <dbReference type="NCBI Taxonomy" id="1628268"/>
    <lineage>
        <taxon>Eukaryota</taxon>
        <taxon>Sar</taxon>
        <taxon>Alveolata</taxon>
        <taxon>Dinophyceae</taxon>
        <taxon>Suessiales</taxon>
        <taxon>Symbiodiniaceae</taxon>
        <taxon>Symbiodinium</taxon>
    </lineage>
</organism>
<evidence type="ECO:0000256" key="2">
    <source>
        <dbReference type="ARBA" id="ARBA00023145"/>
    </source>
</evidence>
<dbReference type="GO" id="GO:0006508">
    <property type="term" value="P:proteolysis"/>
    <property type="evidence" value="ECO:0007669"/>
    <property type="project" value="InterPro"/>
</dbReference>
<evidence type="ECO:0000313" key="4">
    <source>
        <dbReference type="EMBL" id="CAE7336741.1"/>
    </source>
</evidence>
<evidence type="ECO:0000313" key="5">
    <source>
        <dbReference type="Proteomes" id="UP000601435"/>
    </source>
</evidence>